<dbReference type="PANTHER" id="PTHR33624">
    <property type="entry name" value="SIGMA FACTOR BINDING PROTEIN 1, CHLOROPLASTIC"/>
    <property type="match status" value="1"/>
</dbReference>
<dbReference type="PANTHER" id="PTHR33624:SF2">
    <property type="entry name" value="SIGMA FACTOR BINDING PROTEIN 1, CHLOROPLASTIC"/>
    <property type="match status" value="1"/>
</dbReference>
<dbReference type="AlphaFoldDB" id="A0A9E7HN90"/>
<dbReference type="OrthoDB" id="665788at2759"/>
<name>A0A9E7HN90_9LILI</name>
<keyword evidence="4" id="KW-1185">Reference proteome</keyword>
<feature type="compositionally biased region" description="Polar residues" evidence="1">
    <location>
        <begin position="76"/>
        <end position="87"/>
    </location>
</feature>
<feature type="domain" description="VQ" evidence="2">
    <location>
        <begin position="27"/>
        <end position="52"/>
    </location>
</feature>
<dbReference type="Proteomes" id="UP001055439">
    <property type="component" value="Chromosome 8"/>
</dbReference>
<gene>
    <name evidence="3" type="ORF">MUK42_06783</name>
</gene>
<proteinExistence type="predicted"/>
<feature type="region of interest" description="Disordered" evidence="1">
    <location>
        <begin position="55"/>
        <end position="87"/>
    </location>
</feature>
<dbReference type="InterPro" id="IPR008889">
    <property type="entry name" value="VQ"/>
</dbReference>
<reference evidence="3" key="1">
    <citation type="submission" date="2022-05" db="EMBL/GenBank/DDBJ databases">
        <title>The Musa troglodytarum L. genome provides insights into the mechanism of non-climacteric behaviour and enrichment of carotenoids.</title>
        <authorList>
            <person name="Wang J."/>
        </authorList>
    </citation>
    <scope>NUCLEOTIDE SEQUENCE</scope>
    <source>
        <tissue evidence="3">Leaf</tissue>
    </source>
</reference>
<feature type="compositionally biased region" description="Low complexity" evidence="1">
    <location>
        <begin position="60"/>
        <end position="75"/>
    </location>
</feature>
<evidence type="ECO:0000313" key="4">
    <source>
        <dbReference type="Proteomes" id="UP001055439"/>
    </source>
</evidence>
<dbReference type="Pfam" id="PF05678">
    <property type="entry name" value="VQ"/>
    <property type="match status" value="1"/>
</dbReference>
<organism evidence="3 4">
    <name type="scientific">Musa troglodytarum</name>
    <name type="common">fe'i banana</name>
    <dbReference type="NCBI Taxonomy" id="320322"/>
    <lineage>
        <taxon>Eukaryota</taxon>
        <taxon>Viridiplantae</taxon>
        <taxon>Streptophyta</taxon>
        <taxon>Embryophyta</taxon>
        <taxon>Tracheophyta</taxon>
        <taxon>Spermatophyta</taxon>
        <taxon>Magnoliopsida</taxon>
        <taxon>Liliopsida</taxon>
        <taxon>Zingiberales</taxon>
        <taxon>Musaceae</taxon>
        <taxon>Musa</taxon>
    </lineage>
</organism>
<sequence length="113" mass="12010">MERLGVHPKCLKRSKAAKKTPIKVVYISDPMRVTTTAAAFRSLVQRLTGRDAVLEMTDGSSTASAPPSAASSSPSNHGVSCSSTEQENSLLAPAEAFDEAFVARMLESFSGFM</sequence>
<dbReference type="InterPro" id="IPR039335">
    <property type="entry name" value="SIB1/2"/>
</dbReference>
<dbReference type="EMBL" id="CP097510">
    <property type="protein sequence ID" value="URE36265.1"/>
    <property type="molecule type" value="Genomic_DNA"/>
</dbReference>
<evidence type="ECO:0000256" key="1">
    <source>
        <dbReference type="SAM" id="MobiDB-lite"/>
    </source>
</evidence>
<accession>A0A9E7HN90</accession>
<protein>
    <recommendedName>
        <fullName evidence="2">VQ domain-containing protein</fullName>
    </recommendedName>
</protein>
<evidence type="ECO:0000259" key="2">
    <source>
        <dbReference type="Pfam" id="PF05678"/>
    </source>
</evidence>
<evidence type="ECO:0000313" key="3">
    <source>
        <dbReference type="EMBL" id="URE36265.1"/>
    </source>
</evidence>